<dbReference type="Proteomes" id="UP001153148">
    <property type="component" value="Unassembled WGS sequence"/>
</dbReference>
<keyword evidence="3" id="KW-1185">Reference proteome</keyword>
<dbReference type="InterPro" id="IPR056576">
    <property type="entry name" value="MGAT4_A/B/C_C"/>
</dbReference>
<dbReference type="PANTHER" id="PTHR12062">
    <property type="entry name" value="N-ACETYLGLUCOSAMINYLTRANSFERASE VI"/>
    <property type="match status" value="1"/>
</dbReference>
<gene>
    <name evidence="2" type="ORF">TPAB3V08_LOCUS5378</name>
</gene>
<sequence>MHALNFEERMEKQAKTDKQFGKVVLFFPHQNPPAEVKTDIKNYKQYTLAKAYRGESFFWGLLPQPGDHLSFTFSTPTMLKHFLFRSGNAEHPSDRFYNTSVEVLTESSQNNFSKNEFNTTTDGYLIVGKFDSMGVADGVIDPKLGPIKELRLTVHSESDNWAILSEVSVTI</sequence>
<reference evidence="2" key="1">
    <citation type="submission" date="2021-03" db="EMBL/GenBank/DDBJ databases">
        <authorList>
            <person name="Tran Van P."/>
        </authorList>
    </citation>
    <scope>NUCLEOTIDE SEQUENCE</scope>
</reference>
<accession>A0ABN7NV16</accession>
<organism evidence="2 3">
    <name type="scientific">Timema podura</name>
    <name type="common">Walking stick</name>
    <dbReference type="NCBI Taxonomy" id="61482"/>
    <lineage>
        <taxon>Eukaryota</taxon>
        <taxon>Metazoa</taxon>
        <taxon>Ecdysozoa</taxon>
        <taxon>Arthropoda</taxon>
        <taxon>Hexapoda</taxon>
        <taxon>Insecta</taxon>
        <taxon>Pterygota</taxon>
        <taxon>Neoptera</taxon>
        <taxon>Polyneoptera</taxon>
        <taxon>Phasmatodea</taxon>
        <taxon>Timematodea</taxon>
        <taxon>Timematoidea</taxon>
        <taxon>Timematidae</taxon>
        <taxon>Timema</taxon>
    </lineage>
</organism>
<dbReference type="EMBL" id="CAJPIN010007240">
    <property type="protein sequence ID" value="CAG2058408.1"/>
    <property type="molecule type" value="Genomic_DNA"/>
</dbReference>
<dbReference type="PANTHER" id="PTHR12062:SF9">
    <property type="entry name" value="ALPHA-1,3-MANNOSYL-GLYCOPROTEIN 4-BETA-N-ACETYLGLUCOSAMINYLTRANSFERASE A, ISOFORM A"/>
    <property type="match status" value="1"/>
</dbReference>
<name>A0ABN7NV16_TIMPD</name>
<evidence type="ECO:0000259" key="1">
    <source>
        <dbReference type="Pfam" id="PF23524"/>
    </source>
</evidence>
<protein>
    <recommendedName>
        <fullName evidence="1">MGAT4 A/B/C C-terminal domain-containing protein</fullName>
    </recommendedName>
</protein>
<evidence type="ECO:0000313" key="2">
    <source>
        <dbReference type="EMBL" id="CAG2058408.1"/>
    </source>
</evidence>
<comment type="caution">
    <text evidence="2">The sequence shown here is derived from an EMBL/GenBank/DDBJ whole genome shotgun (WGS) entry which is preliminary data.</text>
</comment>
<feature type="domain" description="MGAT4 A/B/C C-terminal" evidence="1">
    <location>
        <begin position="34"/>
        <end position="166"/>
    </location>
</feature>
<dbReference type="InterPro" id="IPR006759">
    <property type="entry name" value="Glyco_transf_54"/>
</dbReference>
<evidence type="ECO:0000313" key="3">
    <source>
        <dbReference type="Proteomes" id="UP001153148"/>
    </source>
</evidence>
<proteinExistence type="predicted"/>
<dbReference type="Pfam" id="PF23524">
    <property type="entry name" value="MGAT4A_C"/>
    <property type="match status" value="1"/>
</dbReference>